<protein>
    <submittedName>
        <fullName evidence="2">Uncharacterized protein</fullName>
    </submittedName>
</protein>
<evidence type="ECO:0000313" key="2">
    <source>
        <dbReference type="EMBL" id="KAG7530233.1"/>
    </source>
</evidence>
<dbReference type="AlphaFoldDB" id="A0A8K0JHD2"/>
<comment type="caution">
    <text evidence="2">The sequence shown here is derived from an EMBL/GenBank/DDBJ whole genome shotgun (WGS) entry which is preliminary data.</text>
</comment>
<reference evidence="2" key="1">
    <citation type="submission" date="2020-04" db="EMBL/GenBank/DDBJ databases">
        <title>Analysis of mating type loci in Filobasidium floriforme.</title>
        <authorList>
            <person name="Nowrousian M."/>
        </authorList>
    </citation>
    <scope>NUCLEOTIDE SEQUENCE</scope>
    <source>
        <strain evidence="2">CBS 6242</strain>
    </source>
</reference>
<name>A0A8K0JHD2_9TREE</name>
<gene>
    <name evidence="2" type="ORF">FFLO_05163</name>
</gene>
<sequence>MSVAPKPPTKTRARFSYAMGKTFKYGFWGGEKEVIRGHYTYDDGSDHREFSRDYKYSTPLELQVILDVSDTGRTDVERRAFAIDTQIKTACVTGKTQLDSMVYAVRLEGPGRFYTQTWEQELVEVVTGTRTQPQAYSVDQVENLVDNHIEKVTRFNPLQIPGRPAWNHWSGIQFKDHLNLEPDVEGLRLSITVECKFTQRTILFVRKKSTAIFQFDVELVKRDWGREKARQQAIAQGTRPAGPEPFALADSRWGPEAKWNISLEKKRVVRGTVWHNVKGVQGTALKSVGPGIFRWWQHDREDQARSAIVPKIYARGRTQAGPETRQQDREQGDNGCDSIEPPLYQA</sequence>
<evidence type="ECO:0000313" key="3">
    <source>
        <dbReference type="Proteomes" id="UP000812966"/>
    </source>
</evidence>
<feature type="region of interest" description="Disordered" evidence="1">
    <location>
        <begin position="313"/>
        <end position="346"/>
    </location>
</feature>
<proteinExistence type="predicted"/>
<keyword evidence="3" id="KW-1185">Reference proteome</keyword>
<evidence type="ECO:0000256" key="1">
    <source>
        <dbReference type="SAM" id="MobiDB-lite"/>
    </source>
</evidence>
<accession>A0A8K0JHD2</accession>
<organism evidence="2 3">
    <name type="scientific">Filobasidium floriforme</name>
    <dbReference type="NCBI Taxonomy" id="5210"/>
    <lineage>
        <taxon>Eukaryota</taxon>
        <taxon>Fungi</taxon>
        <taxon>Dikarya</taxon>
        <taxon>Basidiomycota</taxon>
        <taxon>Agaricomycotina</taxon>
        <taxon>Tremellomycetes</taxon>
        <taxon>Filobasidiales</taxon>
        <taxon>Filobasidiaceae</taxon>
        <taxon>Filobasidium</taxon>
    </lineage>
</organism>
<dbReference type="Proteomes" id="UP000812966">
    <property type="component" value="Unassembled WGS sequence"/>
</dbReference>
<dbReference type="EMBL" id="JABELV010000124">
    <property type="protein sequence ID" value="KAG7530233.1"/>
    <property type="molecule type" value="Genomic_DNA"/>
</dbReference>